<evidence type="ECO:0000313" key="1">
    <source>
        <dbReference type="EMBL" id="CAB0593864.1"/>
    </source>
</evidence>
<organism evidence="1 2">
    <name type="scientific">Corynebacterium diphtheriae</name>
    <dbReference type="NCBI Taxonomy" id="1717"/>
    <lineage>
        <taxon>Bacteria</taxon>
        <taxon>Bacillati</taxon>
        <taxon>Actinomycetota</taxon>
        <taxon>Actinomycetes</taxon>
        <taxon>Mycobacteriales</taxon>
        <taxon>Corynebacteriaceae</taxon>
        <taxon>Corynebacterium</taxon>
    </lineage>
</organism>
<proteinExistence type="predicted"/>
<dbReference type="Proteomes" id="UP000480222">
    <property type="component" value="Unassembled WGS sequence"/>
</dbReference>
<sequence length="56" mass="6249">MGLIMKLDRDFRRYAGGKKIRPAVLNALQELGFVDSDGSITAKGNRHLMGKEETRS</sequence>
<name>A0A811G1Y5_CORDP</name>
<evidence type="ECO:0000313" key="2">
    <source>
        <dbReference type="Proteomes" id="UP000480222"/>
    </source>
</evidence>
<gene>
    <name evidence="1" type="ORF">CIP107547_00892</name>
</gene>
<reference evidence="1 2" key="1">
    <citation type="submission" date="2020-02" db="EMBL/GenBank/DDBJ databases">
        <authorList>
            <person name="Brisse S."/>
        </authorList>
    </citation>
    <scope>NUCLEOTIDE SEQUENCE [LARGE SCALE GENOMIC DNA]</scope>
    <source>
        <strain evidence="1">CIP107547</strain>
    </source>
</reference>
<dbReference type="EMBL" id="CADDAV010000010">
    <property type="protein sequence ID" value="CAB0593864.1"/>
    <property type="molecule type" value="Genomic_DNA"/>
</dbReference>
<dbReference type="AlphaFoldDB" id="A0A811G1Y5"/>
<comment type="caution">
    <text evidence="1">The sequence shown here is derived from an EMBL/GenBank/DDBJ whole genome shotgun (WGS) entry which is preliminary data.</text>
</comment>
<accession>A0A811G1Y5</accession>
<protein>
    <submittedName>
        <fullName evidence="1">Uncharacterized protein</fullName>
    </submittedName>
</protein>